<evidence type="ECO:0000256" key="6">
    <source>
        <dbReference type="ARBA" id="ARBA00022825"/>
    </source>
</evidence>
<organism evidence="11 12">
    <name type="scientific">Plebeiibacterium sediminum</name>
    <dbReference type="NCBI Taxonomy" id="2992112"/>
    <lineage>
        <taxon>Bacteria</taxon>
        <taxon>Pseudomonadati</taxon>
        <taxon>Bacteroidota</taxon>
        <taxon>Bacteroidia</taxon>
        <taxon>Marinilabiliales</taxon>
        <taxon>Marinilabiliaceae</taxon>
        <taxon>Plebeiibacterium</taxon>
    </lineage>
</organism>
<dbReference type="InterPro" id="IPR001478">
    <property type="entry name" value="PDZ"/>
</dbReference>
<evidence type="ECO:0000256" key="7">
    <source>
        <dbReference type="PIRSR" id="PIRSR611782-1"/>
    </source>
</evidence>
<dbReference type="InterPro" id="IPR036034">
    <property type="entry name" value="PDZ_sf"/>
</dbReference>
<evidence type="ECO:0000256" key="3">
    <source>
        <dbReference type="ARBA" id="ARBA00022729"/>
    </source>
</evidence>
<feature type="binding site" evidence="8">
    <location>
        <position position="132"/>
    </location>
    <ligand>
        <name>substrate</name>
    </ligand>
</feature>
<dbReference type="Gene3D" id="2.40.10.120">
    <property type="match status" value="1"/>
</dbReference>
<feature type="active site" description="Charge relay system" evidence="7">
    <location>
        <position position="162"/>
    </location>
</feature>
<comment type="similarity">
    <text evidence="1">Belongs to the peptidase S1C family.</text>
</comment>
<sequence length="493" mass="52732">MNVKKIFYVFLIAVLGAIVGVYAFVLVVKPQSGMVTVEKSVIPAARYASLPGSSAPAEVPDFTTAAEKSVEAVVHVMTKKQSQSNGYSYGNPLFEYFFGPRRGMPDQGQGLVMGSGSGVIISEDGYITTNNHVIDGADEIEVILNDRRSYTAELIGTDPTTDIALLKIDEKGLKYLTYGDSDALKIGEWVLAVGNPFNLTSTVTAGIVSAKSRNINIMRNNNQPMGIESFIQTDAAVNPGNSGGALVNTYGQLVGINTAIASQTGSYAGYSFAVPVGIVQKVVADLKEFGEVQRAFIGVQIRGVDAELAKELDIDKVEGVYVDAVTVNGGADKAGIEEGDIIISIDGIKVNTNSELIEQVSQHRPGDKVNLIVKRSGKNKQFTVILRNSYGSTELVKEKKGISDLLGAELRELTEEEKEKLGVGYGMKIVELTGGKLKQSGINEGFIILKANRLPIKTISDLKNVIATTDGGLFITGVYPNGQVAYYAINLED</sequence>
<comment type="caution">
    <text evidence="11">The sequence shown here is derived from an EMBL/GenBank/DDBJ whole genome shotgun (WGS) entry which is preliminary data.</text>
</comment>
<keyword evidence="9" id="KW-0472">Membrane</keyword>
<dbReference type="GO" id="GO:0006508">
    <property type="term" value="P:proteolysis"/>
    <property type="evidence" value="ECO:0007669"/>
    <property type="project" value="UniProtKB-KW"/>
</dbReference>
<keyword evidence="12" id="KW-1185">Reference proteome</keyword>
<dbReference type="PANTHER" id="PTHR22939">
    <property type="entry name" value="SERINE PROTEASE FAMILY S1C HTRA-RELATED"/>
    <property type="match status" value="1"/>
</dbReference>
<evidence type="ECO:0000259" key="10">
    <source>
        <dbReference type="PROSITE" id="PS50106"/>
    </source>
</evidence>
<feature type="transmembrane region" description="Helical" evidence="9">
    <location>
        <begin position="6"/>
        <end position="28"/>
    </location>
</feature>
<evidence type="ECO:0000256" key="8">
    <source>
        <dbReference type="PIRSR" id="PIRSR611782-2"/>
    </source>
</evidence>
<dbReference type="Proteomes" id="UP001209229">
    <property type="component" value="Unassembled WGS sequence"/>
</dbReference>
<evidence type="ECO:0000256" key="1">
    <source>
        <dbReference type="ARBA" id="ARBA00010541"/>
    </source>
</evidence>
<feature type="binding site" evidence="8">
    <location>
        <position position="162"/>
    </location>
    <ligand>
        <name>substrate</name>
    </ligand>
</feature>
<gene>
    <name evidence="11" type="ORF">OM075_17750</name>
</gene>
<feature type="domain" description="PDZ" evidence="10">
    <location>
        <begin position="281"/>
        <end position="377"/>
    </location>
</feature>
<evidence type="ECO:0000256" key="9">
    <source>
        <dbReference type="SAM" id="Phobius"/>
    </source>
</evidence>
<keyword evidence="9" id="KW-0812">Transmembrane</keyword>
<dbReference type="SUPFAM" id="SSF50494">
    <property type="entry name" value="Trypsin-like serine proteases"/>
    <property type="match status" value="1"/>
</dbReference>
<evidence type="ECO:0000313" key="11">
    <source>
        <dbReference type="EMBL" id="MCW3788317.1"/>
    </source>
</evidence>
<dbReference type="PROSITE" id="PS50106">
    <property type="entry name" value="PDZ"/>
    <property type="match status" value="1"/>
</dbReference>
<protein>
    <submittedName>
        <fullName evidence="11">Do family serine endopeptidase</fullName>
        <ecNumber evidence="11">3.4.21.107</ecNumber>
    </submittedName>
</protein>
<dbReference type="RefSeq" id="WP_301191878.1">
    <property type="nucleotide sequence ID" value="NZ_JAPDPJ010000050.1"/>
</dbReference>
<keyword evidence="3" id="KW-0732">Signal</keyword>
<keyword evidence="5 11" id="KW-0378">Hydrolase</keyword>
<reference evidence="11" key="1">
    <citation type="submission" date="2022-10" db="EMBL/GenBank/DDBJ databases">
        <authorList>
            <person name="Yu W.X."/>
        </authorList>
    </citation>
    <scope>NUCLEOTIDE SEQUENCE</scope>
    <source>
        <strain evidence="11">AAT</strain>
    </source>
</reference>
<dbReference type="EMBL" id="JAPDPJ010000050">
    <property type="protein sequence ID" value="MCW3788317.1"/>
    <property type="molecule type" value="Genomic_DNA"/>
</dbReference>
<dbReference type="Gene3D" id="2.30.42.10">
    <property type="match status" value="2"/>
</dbReference>
<evidence type="ECO:0000256" key="2">
    <source>
        <dbReference type="ARBA" id="ARBA00022670"/>
    </source>
</evidence>
<dbReference type="InterPro" id="IPR001940">
    <property type="entry name" value="Peptidase_S1C"/>
</dbReference>
<dbReference type="Pfam" id="PF13180">
    <property type="entry name" value="PDZ_2"/>
    <property type="match status" value="1"/>
</dbReference>
<evidence type="ECO:0000313" key="12">
    <source>
        <dbReference type="Proteomes" id="UP001209229"/>
    </source>
</evidence>
<dbReference type="InterPro" id="IPR011782">
    <property type="entry name" value="Pept_S1C_Do"/>
</dbReference>
<evidence type="ECO:0000256" key="4">
    <source>
        <dbReference type="ARBA" id="ARBA00022737"/>
    </source>
</evidence>
<dbReference type="SUPFAM" id="SSF50156">
    <property type="entry name" value="PDZ domain-like"/>
    <property type="match status" value="1"/>
</dbReference>
<dbReference type="SMART" id="SM00228">
    <property type="entry name" value="PDZ"/>
    <property type="match status" value="1"/>
</dbReference>
<keyword evidence="2" id="KW-0645">Protease</keyword>
<dbReference type="NCBIfam" id="TIGR02037">
    <property type="entry name" value="degP_htrA_DO"/>
    <property type="match status" value="1"/>
</dbReference>
<accession>A0AAE3M793</accession>
<dbReference type="InterPro" id="IPR009003">
    <property type="entry name" value="Peptidase_S1_PA"/>
</dbReference>
<keyword evidence="6" id="KW-0720">Serine protease</keyword>
<dbReference type="EC" id="3.4.21.107" evidence="11"/>
<feature type="active site" description="Charge relay system" evidence="7">
    <location>
        <position position="132"/>
    </location>
</feature>
<keyword evidence="4" id="KW-0677">Repeat</keyword>
<feature type="binding site" evidence="8">
    <location>
        <begin position="240"/>
        <end position="242"/>
    </location>
    <ligand>
        <name>substrate</name>
    </ligand>
</feature>
<dbReference type="PRINTS" id="PR00834">
    <property type="entry name" value="PROTEASES2C"/>
</dbReference>
<dbReference type="PANTHER" id="PTHR22939:SF129">
    <property type="entry name" value="SERINE PROTEASE HTRA2, MITOCHONDRIAL"/>
    <property type="match status" value="1"/>
</dbReference>
<dbReference type="GO" id="GO:0004252">
    <property type="term" value="F:serine-type endopeptidase activity"/>
    <property type="evidence" value="ECO:0007669"/>
    <property type="project" value="InterPro"/>
</dbReference>
<dbReference type="AlphaFoldDB" id="A0AAE3M793"/>
<dbReference type="Pfam" id="PF13365">
    <property type="entry name" value="Trypsin_2"/>
    <property type="match status" value="1"/>
</dbReference>
<proteinExistence type="inferred from homology"/>
<evidence type="ECO:0000256" key="5">
    <source>
        <dbReference type="ARBA" id="ARBA00022801"/>
    </source>
</evidence>
<name>A0AAE3M793_9BACT</name>
<feature type="active site" description="Charge relay system" evidence="7">
    <location>
        <position position="242"/>
    </location>
</feature>
<keyword evidence="9" id="KW-1133">Transmembrane helix</keyword>